<dbReference type="FunFam" id="3.10.10.10:FF:000007">
    <property type="entry name" value="Retrovirus-related Pol polyprotein from transposon 17.6-like Protein"/>
    <property type="match status" value="1"/>
</dbReference>
<evidence type="ECO:0000256" key="7">
    <source>
        <dbReference type="ARBA" id="ARBA00022759"/>
    </source>
</evidence>
<proteinExistence type="predicted"/>
<evidence type="ECO:0000256" key="1">
    <source>
        <dbReference type="ARBA" id="ARBA00022670"/>
    </source>
</evidence>
<evidence type="ECO:0000256" key="4">
    <source>
        <dbReference type="ARBA" id="ARBA00022722"/>
    </source>
</evidence>
<dbReference type="GO" id="GO:0003964">
    <property type="term" value="F:RNA-directed DNA polymerase activity"/>
    <property type="evidence" value="ECO:0007669"/>
    <property type="project" value="UniProtKB-KW"/>
</dbReference>
<keyword evidence="7" id="KW-0255">Endonuclease</keyword>
<keyword evidence="21" id="KW-1185">Reference proteome</keyword>
<dbReference type="InterPro" id="IPR016197">
    <property type="entry name" value="Chromo-like_dom_sf"/>
</dbReference>
<keyword evidence="14" id="KW-0233">DNA recombination</keyword>
<dbReference type="EMBL" id="LSYV01001285">
    <property type="protein sequence ID" value="KXZ40924.1"/>
    <property type="molecule type" value="Genomic_DNA"/>
</dbReference>
<dbReference type="InterPro" id="IPR023780">
    <property type="entry name" value="Chromo_domain"/>
</dbReference>
<dbReference type="InterPro" id="IPR001584">
    <property type="entry name" value="Integrase_cat-core"/>
</dbReference>
<dbReference type="FunFam" id="1.10.340.70:FF:000001">
    <property type="entry name" value="Retrovirus-related Pol polyprotein from transposon gypsy-like Protein"/>
    <property type="match status" value="1"/>
</dbReference>
<evidence type="ECO:0000256" key="12">
    <source>
        <dbReference type="ARBA" id="ARBA00022932"/>
    </source>
</evidence>
<dbReference type="InterPro" id="IPR056924">
    <property type="entry name" value="SH3_Tf2-1"/>
</dbReference>
<evidence type="ECO:0000259" key="18">
    <source>
        <dbReference type="PROSITE" id="PS50878"/>
    </source>
</evidence>
<dbReference type="GO" id="GO:0006310">
    <property type="term" value="P:DNA recombination"/>
    <property type="evidence" value="ECO:0007669"/>
    <property type="project" value="UniProtKB-KW"/>
</dbReference>
<dbReference type="FunFam" id="3.30.70.270:FF:000020">
    <property type="entry name" value="Transposon Tf2-6 polyprotein-like Protein"/>
    <property type="match status" value="1"/>
</dbReference>
<dbReference type="SUPFAM" id="SSF56672">
    <property type="entry name" value="DNA/RNA polymerases"/>
    <property type="match status" value="1"/>
</dbReference>
<dbReference type="PROSITE" id="PS50013">
    <property type="entry name" value="CHROMO_2"/>
    <property type="match status" value="1"/>
</dbReference>
<dbReference type="Pfam" id="PF17919">
    <property type="entry name" value="RT_RNaseH_2"/>
    <property type="match status" value="1"/>
</dbReference>
<feature type="compositionally biased region" description="Basic and acidic residues" evidence="16">
    <location>
        <begin position="930"/>
        <end position="939"/>
    </location>
</feature>
<evidence type="ECO:0000256" key="3">
    <source>
        <dbReference type="ARBA" id="ARBA00022695"/>
    </source>
</evidence>
<keyword evidence="8" id="KW-0378">Hydrolase</keyword>
<dbReference type="PROSITE" id="PS50878">
    <property type="entry name" value="RT_POL"/>
    <property type="match status" value="1"/>
</dbReference>
<dbReference type="InterPro" id="IPR000477">
    <property type="entry name" value="RT_dom"/>
</dbReference>
<dbReference type="OrthoDB" id="532959at2759"/>
<keyword evidence="11" id="KW-0695">RNA-directed DNA polymerase</keyword>
<evidence type="ECO:0000256" key="13">
    <source>
        <dbReference type="ARBA" id="ARBA00023125"/>
    </source>
</evidence>
<dbReference type="Gene3D" id="1.10.340.70">
    <property type="match status" value="1"/>
</dbReference>
<dbReference type="CDD" id="cd00024">
    <property type="entry name" value="CD_CSD"/>
    <property type="match status" value="1"/>
</dbReference>
<dbReference type="CDD" id="cd09274">
    <property type="entry name" value="RNase_HI_RT_Ty3"/>
    <property type="match status" value="1"/>
</dbReference>
<name>A0A150FTI6_GONPE</name>
<sequence>MSRNSYRMSQEELTELKAQITSLLEKGYIRPSVSPYGAPVLFANKKDGGLRMCIDYRALNKATVRNAYPLPRIDDLLDRLHGATVFSKIDLQSGYHQIRVAEEDIPKTAINTRYGHYEFTVLPFGLTNAPATFQRLMNDIFRPFLDQFVLVYLDDILIYSRSPEEHAQHLRQVLQLLQQHQLYAKASKCAFGVTQIDFLGHIVSDKGISADPRKIEAISKWPQPRTITDLRSFLGLAQYYRRMVRGFSNTAAPLTNLLAGHTGKGSKQVITNWTKEHTQAFEALKTALTTAPVMAAPDPNRPFIVTTDASDYATGGVLSQVQDGTERVIAYESRKLTSAECNYPAHEREMLAVMHCLRVWWHHLKGPHPVTIWTDNSAVSKFKTQPLLNRRQARWLNELEEYNYTIEHKPGKSNVVADAISRRPDLRAAALTVSTPKPAEDLASRITAGYEVDNQYCTLRHESLSNPESPFKLHNNLLFYEPPGALRARLYIPDIPGLRNQLLAEAHDIPIAGHLGRDKTLARLTRLYYWPNMDRTVAYYTSTCPSCQRNKPRTGKTPGLSKPLPVPSRPWQSISMDLITDLPPSHRGDDAIAVFVDRLSKMIRVIPCRTDITAEYLAEVAHDWIFTLFGMPKSIVSDRDPRFTSTFWRTLFELSGTKLKMSTAYHPQTDGQTERANRTVEEMLRHYVSATQDNWCDLLPQLEFAYNSSVQASTGFSPFKLVLGYEPRTPLSLLAEHPNWEPPNKAATEFIIDRETALNLAKVHARAAQQRQARYDDRRKTDVSYNVGDKVLLSTAHLNLHTAHSSTKFRNRFVGPFTIEAIISKNAVKLTLPAHMRIHPVVNVSQLRAYKAGDDRFPDRAKEYGPAEPIVNEAGLLYYEVEAILSRQITPKTGKVTYLVKFKGQDDHENLYLDERTLREDVPELVAAFEKAHPREPVRKTRTPGATASAENRRATRSHTAQRPKRKQS</sequence>
<evidence type="ECO:0008006" key="22">
    <source>
        <dbReference type="Google" id="ProtNLM"/>
    </source>
</evidence>
<dbReference type="InterPro" id="IPR050951">
    <property type="entry name" value="Retrovirus_Pol_polyprotein"/>
</dbReference>
<keyword evidence="12" id="KW-0239">DNA-directed DNA polymerase</keyword>
<dbReference type="Pfam" id="PF24626">
    <property type="entry name" value="SH3_Tf2-1"/>
    <property type="match status" value="1"/>
</dbReference>
<dbReference type="GO" id="GO:0003887">
    <property type="term" value="F:DNA-directed DNA polymerase activity"/>
    <property type="evidence" value="ECO:0007669"/>
    <property type="project" value="UniProtKB-KW"/>
</dbReference>
<dbReference type="GO" id="GO:0046872">
    <property type="term" value="F:metal ion binding"/>
    <property type="evidence" value="ECO:0007669"/>
    <property type="project" value="UniProtKB-KW"/>
</dbReference>
<evidence type="ECO:0000256" key="14">
    <source>
        <dbReference type="ARBA" id="ARBA00023172"/>
    </source>
</evidence>
<evidence type="ECO:0000256" key="6">
    <source>
        <dbReference type="ARBA" id="ARBA00022750"/>
    </source>
</evidence>
<dbReference type="SUPFAM" id="SSF53098">
    <property type="entry name" value="Ribonuclease H-like"/>
    <property type="match status" value="1"/>
</dbReference>
<dbReference type="GO" id="GO:0004190">
    <property type="term" value="F:aspartic-type endopeptidase activity"/>
    <property type="evidence" value="ECO:0007669"/>
    <property type="project" value="UniProtKB-KW"/>
</dbReference>
<feature type="domain" description="Integrase catalytic" evidence="19">
    <location>
        <begin position="566"/>
        <end position="726"/>
    </location>
</feature>
<keyword evidence="6" id="KW-0064">Aspartyl protease</keyword>
<dbReference type="Pfam" id="PF17921">
    <property type="entry name" value="Integrase_H2C2"/>
    <property type="match status" value="1"/>
</dbReference>
<evidence type="ECO:0000313" key="21">
    <source>
        <dbReference type="Proteomes" id="UP000075714"/>
    </source>
</evidence>
<dbReference type="InterPro" id="IPR041588">
    <property type="entry name" value="Integrase_H2C2"/>
</dbReference>
<keyword evidence="10" id="KW-0229">DNA integration</keyword>
<feature type="compositionally biased region" description="Basic residues" evidence="16">
    <location>
        <begin position="955"/>
        <end position="969"/>
    </location>
</feature>
<dbReference type="FunFam" id="3.10.20.370:FF:000001">
    <property type="entry name" value="Retrovirus-related Pol polyprotein from transposon 17.6-like protein"/>
    <property type="match status" value="1"/>
</dbReference>
<dbReference type="GO" id="GO:0006508">
    <property type="term" value="P:proteolysis"/>
    <property type="evidence" value="ECO:0007669"/>
    <property type="project" value="UniProtKB-KW"/>
</dbReference>
<organism evidence="20 21">
    <name type="scientific">Gonium pectorale</name>
    <name type="common">Green alga</name>
    <dbReference type="NCBI Taxonomy" id="33097"/>
    <lineage>
        <taxon>Eukaryota</taxon>
        <taxon>Viridiplantae</taxon>
        <taxon>Chlorophyta</taxon>
        <taxon>core chlorophytes</taxon>
        <taxon>Chlorophyceae</taxon>
        <taxon>CS clade</taxon>
        <taxon>Chlamydomonadales</taxon>
        <taxon>Volvocaceae</taxon>
        <taxon>Gonium</taxon>
    </lineage>
</organism>
<dbReference type="CDD" id="cd01647">
    <property type="entry name" value="RT_LTR"/>
    <property type="match status" value="1"/>
</dbReference>
<dbReference type="GO" id="GO:0015074">
    <property type="term" value="P:DNA integration"/>
    <property type="evidence" value="ECO:0007669"/>
    <property type="project" value="UniProtKB-KW"/>
</dbReference>
<evidence type="ECO:0000256" key="10">
    <source>
        <dbReference type="ARBA" id="ARBA00022908"/>
    </source>
</evidence>
<keyword evidence="2" id="KW-0808">Transferase</keyword>
<evidence type="ECO:0000259" key="17">
    <source>
        <dbReference type="PROSITE" id="PS50013"/>
    </source>
</evidence>
<dbReference type="Pfam" id="PF00385">
    <property type="entry name" value="Chromo"/>
    <property type="match status" value="1"/>
</dbReference>
<dbReference type="STRING" id="33097.A0A150FTI6"/>
<evidence type="ECO:0000256" key="15">
    <source>
        <dbReference type="ARBA" id="ARBA00023268"/>
    </source>
</evidence>
<keyword evidence="9" id="KW-0460">Magnesium</keyword>
<evidence type="ECO:0000256" key="2">
    <source>
        <dbReference type="ARBA" id="ARBA00022679"/>
    </source>
</evidence>
<dbReference type="Gene3D" id="3.10.10.10">
    <property type="entry name" value="HIV Type 1 Reverse Transcriptase, subunit A, domain 1"/>
    <property type="match status" value="1"/>
</dbReference>
<evidence type="ECO:0000313" key="20">
    <source>
        <dbReference type="EMBL" id="KXZ40924.1"/>
    </source>
</evidence>
<evidence type="ECO:0000256" key="9">
    <source>
        <dbReference type="ARBA" id="ARBA00022842"/>
    </source>
</evidence>
<evidence type="ECO:0000256" key="8">
    <source>
        <dbReference type="ARBA" id="ARBA00022801"/>
    </source>
</evidence>
<dbReference type="PANTHER" id="PTHR37984:SF5">
    <property type="entry name" value="PROTEIN NYNRIN-LIKE"/>
    <property type="match status" value="1"/>
</dbReference>
<keyword evidence="4" id="KW-0540">Nuclease</keyword>
<dbReference type="Gene3D" id="2.40.50.40">
    <property type="match status" value="1"/>
</dbReference>
<dbReference type="Proteomes" id="UP000075714">
    <property type="component" value="Unassembled WGS sequence"/>
</dbReference>
<dbReference type="PROSITE" id="PS50994">
    <property type="entry name" value="INTEGRASE"/>
    <property type="match status" value="1"/>
</dbReference>
<evidence type="ECO:0000256" key="11">
    <source>
        <dbReference type="ARBA" id="ARBA00022918"/>
    </source>
</evidence>
<dbReference type="Gene3D" id="3.30.70.270">
    <property type="match status" value="2"/>
</dbReference>
<keyword evidence="13" id="KW-0238">DNA-binding</keyword>
<dbReference type="InterPro" id="IPR000953">
    <property type="entry name" value="Chromo/chromo_shadow_dom"/>
</dbReference>
<dbReference type="InterPro" id="IPR041577">
    <property type="entry name" value="RT_RNaseH_2"/>
</dbReference>
<evidence type="ECO:0000256" key="5">
    <source>
        <dbReference type="ARBA" id="ARBA00022723"/>
    </source>
</evidence>
<dbReference type="PANTHER" id="PTHR37984">
    <property type="entry name" value="PROTEIN CBG26694"/>
    <property type="match status" value="1"/>
</dbReference>
<keyword evidence="5" id="KW-0479">Metal-binding</keyword>
<dbReference type="InterPro" id="IPR012337">
    <property type="entry name" value="RNaseH-like_sf"/>
</dbReference>
<reference evidence="21" key="1">
    <citation type="journal article" date="2016" name="Nat. Commun.">
        <title>The Gonium pectorale genome demonstrates co-option of cell cycle regulation during the evolution of multicellularity.</title>
        <authorList>
            <person name="Hanschen E.R."/>
            <person name="Marriage T.N."/>
            <person name="Ferris P.J."/>
            <person name="Hamaji T."/>
            <person name="Toyoda A."/>
            <person name="Fujiyama A."/>
            <person name="Neme R."/>
            <person name="Noguchi H."/>
            <person name="Minakuchi Y."/>
            <person name="Suzuki M."/>
            <person name="Kawai-Toyooka H."/>
            <person name="Smith D.R."/>
            <person name="Sparks H."/>
            <person name="Anderson J."/>
            <person name="Bakaric R."/>
            <person name="Luria V."/>
            <person name="Karger A."/>
            <person name="Kirschner M.W."/>
            <person name="Durand P.M."/>
            <person name="Michod R.E."/>
            <person name="Nozaki H."/>
            <person name="Olson B.J."/>
        </authorList>
    </citation>
    <scope>NUCLEOTIDE SEQUENCE [LARGE SCALE GENOMIC DNA]</scope>
    <source>
        <strain evidence="21">NIES-2863</strain>
    </source>
</reference>
<feature type="domain" description="Reverse transcriptase" evidence="18">
    <location>
        <begin position="24"/>
        <end position="203"/>
    </location>
</feature>
<dbReference type="GO" id="GO:0004519">
    <property type="term" value="F:endonuclease activity"/>
    <property type="evidence" value="ECO:0007669"/>
    <property type="project" value="UniProtKB-KW"/>
</dbReference>
<dbReference type="Gene3D" id="3.30.420.10">
    <property type="entry name" value="Ribonuclease H-like superfamily/Ribonuclease H"/>
    <property type="match status" value="1"/>
</dbReference>
<dbReference type="InterPro" id="IPR036397">
    <property type="entry name" value="RNaseH_sf"/>
</dbReference>
<dbReference type="SUPFAM" id="SSF54160">
    <property type="entry name" value="Chromo domain-like"/>
    <property type="match status" value="1"/>
</dbReference>
<accession>A0A150FTI6</accession>
<evidence type="ECO:0000256" key="16">
    <source>
        <dbReference type="SAM" id="MobiDB-lite"/>
    </source>
</evidence>
<dbReference type="InterPro" id="IPR043128">
    <property type="entry name" value="Rev_trsase/Diguanyl_cyclase"/>
</dbReference>
<dbReference type="InterPro" id="IPR043502">
    <property type="entry name" value="DNA/RNA_pol_sf"/>
</dbReference>
<dbReference type="FunFam" id="3.30.420.10:FF:000032">
    <property type="entry name" value="Retrovirus-related Pol polyprotein from transposon 297-like Protein"/>
    <property type="match status" value="1"/>
</dbReference>
<evidence type="ECO:0000259" key="19">
    <source>
        <dbReference type="PROSITE" id="PS50994"/>
    </source>
</evidence>
<dbReference type="Pfam" id="PF00665">
    <property type="entry name" value="rve"/>
    <property type="match status" value="1"/>
</dbReference>
<dbReference type="AlphaFoldDB" id="A0A150FTI6"/>
<dbReference type="GO" id="GO:0003677">
    <property type="term" value="F:DNA binding"/>
    <property type="evidence" value="ECO:0007669"/>
    <property type="project" value="UniProtKB-KW"/>
</dbReference>
<keyword evidence="1" id="KW-0645">Protease</keyword>
<feature type="domain" description="Chromo" evidence="17">
    <location>
        <begin position="879"/>
        <end position="941"/>
    </location>
</feature>
<comment type="caution">
    <text evidence="20">The sequence shown here is derived from an EMBL/GenBank/DDBJ whole genome shotgun (WGS) entry which is preliminary data.</text>
</comment>
<keyword evidence="3" id="KW-0548">Nucleotidyltransferase</keyword>
<keyword evidence="15" id="KW-0511">Multifunctional enzyme</keyword>
<feature type="region of interest" description="Disordered" evidence="16">
    <location>
        <begin position="929"/>
        <end position="969"/>
    </location>
</feature>
<dbReference type="Pfam" id="PF00078">
    <property type="entry name" value="RVT_1"/>
    <property type="match status" value="1"/>
</dbReference>
<gene>
    <name evidence="20" type="ORF">GPECTOR_1291g539</name>
</gene>
<protein>
    <recommendedName>
        <fullName evidence="22">Integrase catalytic domain-containing protein</fullName>
    </recommendedName>
</protein>